<dbReference type="PANTHER" id="PTHR30246:SF1">
    <property type="entry name" value="2-DEHYDRO-3-DEOXY-6-PHOSPHOGALACTONATE ALDOLASE-RELATED"/>
    <property type="match status" value="1"/>
</dbReference>
<evidence type="ECO:0000313" key="7">
    <source>
        <dbReference type="Proteomes" id="UP000235073"/>
    </source>
</evidence>
<dbReference type="Pfam" id="PF01081">
    <property type="entry name" value="Aldolase"/>
    <property type="match status" value="1"/>
</dbReference>
<evidence type="ECO:0000256" key="1">
    <source>
        <dbReference type="ARBA" id="ARBA00004761"/>
    </source>
</evidence>
<dbReference type="PANTHER" id="PTHR30246">
    <property type="entry name" value="2-KETO-3-DEOXY-6-PHOSPHOGLUCONATE ALDOLASE"/>
    <property type="match status" value="1"/>
</dbReference>
<comment type="caution">
    <text evidence="6">The sequence shown here is derived from an EMBL/GenBank/DDBJ whole genome shotgun (WGS) entry which is preliminary data.</text>
</comment>
<dbReference type="GO" id="GO:0016829">
    <property type="term" value="F:lyase activity"/>
    <property type="evidence" value="ECO:0007669"/>
    <property type="project" value="UniProtKB-KW"/>
</dbReference>
<reference evidence="6 7" key="1">
    <citation type="submission" date="2017-12" db="EMBL/GenBank/DDBJ databases">
        <title>Phylogenetic diversity of female urinary microbiome.</title>
        <authorList>
            <person name="Thomas-White K."/>
            <person name="Wolfe A.J."/>
        </authorList>
    </citation>
    <scope>NUCLEOTIDE SEQUENCE [LARGE SCALE GENOMIC DNA]</scope>
    <source>
        <strain evidence="6 7">UMB0733</strain>
    </source>
</reference>
<dbReference type="EMBL" id="PKIB01000001">
    <property type="protein sequence ID" value="PLA55010.1"/>
    <property type="molecule type" value="Genomic_DNA"/>
</dbReference>
<proteinExistence type="inferred from homology"/>
<comment type="pathway">
    <text evidence="1">Carbohydrate acid metabolism.</text>
</comment>
<dbReference type="InterPro" id="IPR000887">
    <property type="entry name" value="Aldlse_KDPG_KHG"/>
</dbReference>
<dbReference type="Gene3D" id="3.20.20.70">
    <property type="entry name" value="Aldolase class I"/>
    <property type="match status" value="1"/>
</dbReference>
<evidence type="ECO:0000256" key="3">
    <source>
        <dbReference type="ARBA" id="ARBA00011233"/>
    </source>
</evidence>
<evidence type="ECO:0000256" key="4">
    <source>
        <dbReference type="ARBA" id="ARBA00023239"/>
    </source>
</evidence>
<evidence type="ECO:0000256" key="5">
    <source>
        <dbReference type="ARBA" id="ARBA00023277"/>
    </source>
</evidence>
<dbReference type="Proteomes" id="UP000235073">
    <property type="component" value="Unassembled WGS sequence"/>
</dbReference>
<dbReference type="NCBIfam" id="TIGR01182">
    <property type="entry name" value="eda"/>
    <property type="match status" value="1"/>
</dbReference>
<accession>A0A2I1YJE0</accession>
<name>A0A2I1YJE0_STRMC</name>
<dbReference type="InterPro" id="IPR013785">
    <property type="entry name" value="Aldolase_TIM"/>
</dbReference>
<dbReference type="SUPFAM" id="SSF51569">
    <property type="entry name" value="Aldolase"/>
    <property type="match status" value="1"/>
</dbReference>
<dbReference type="CDD" id="cd00452">
    <property type="entry name" value="KDPG_aldolase"/>
    <property type="match status" value="1"/>
</dbReference>
<dbReference type="RefSeq" id="WP_003064806.1">
    <property type="nucleotide sequence ID" value="NZ_PKIB01000001.1"/>
</dbReference>
<protein>
    <submittedName>
        <fullName evidence="6">2-dehydro-3-deoxyphosphogluconate aldolase</fullName>
    </submittedName>
</protein>
<evidence type="ECO:0000313" key="6">
    <source>
        <dbReference type="EMBL" id="PLA55010.1"/>
    </source>
</evidence>
<sequence length="211" mass="22000">MLTILKKNYFFAVIRGKDAKDAKEISRRAIAGGIRNIEITFSTPNAVQVISDLSEEFADREDVVIGAGTVMTPELAHKAIAAGAQFLVSPYFSQDIATIANQEGNLYFPGCATATEIVTAMKAGCPIIKVFPGGVVGPSFIKDIHGPIPQVDLMPSGGVSAVNVAEWKKAGACAVGIGSALAARVDSEGYNSVTEIAKEFVAAIGGQNGIQ</sequence>
<keyword evidence="4" id="KW-0456">Lyase</keyword>
<evidence type="ECO:0000256" key="2">
    <source>
        <dbReference type="ARBA" id="ARBA00006906"/>
    </source>
</evidence>
<organism evidence="6 7">
    <name type="scientific">Streptococcus macedonicus</name>
    <name type="common">Streptococcus gallolyticus macedonicus</name>
    <dbReference type="NCBI Taxonomy" id="59310"/>
    <lineage>
        <taxon>Bacteria</taxon>
        <taxon>Bacillati</taxon>
        <taxon>Bacillota</taxon>
        <taxon>Bacilli</taxon>
        <taxon>Lactobacillales</taxon>
        <taxon>Streptococcaceae</taxon>
        <taxon>Streptococcus</taxon>
    </lineage>
</organism>
<keyword evidence="5" id="KW-0119">Carbohydrate metabolism</keyword>
<comment type="subunit">
    <text evidence="3">Homotrimer.</text>
</comment>
<comment type="similarity">
    <text evidence="2">Belongs to the KHG/KDPG aldolase family.</text>
</comment>
<gene>
    <name evidence="6" type="ORF">CYK21_02740</name>
</gene>
<dbReference type="AlphaFoldDB" id="A0A2I1YJE0"/>